<name>A0A516GV42_9FLAO</name>
<protein>
    <submittedName>
        <fullName evidence="1">ATPase</fullName>
    </submittedName>
</protein>
<keyword evidence="2" id="KW-1185">Reference proteome</keyword>
<gene>
    <name evidence="1" type="ORF">FNB79_15185</name>
</gene>
<dbReference type="InterPro" id="IPR027417">
    <property type="entry name" value="P-loop_NTPase"/>
</dbReference>
<dbReference type="OrthoDB" id="835620at2"/>
<dbReference type="Gene3D" id="3.40.50.300">
    <property type="entry name" value="P-loop containing nucleotide triphosphate hydrolases"/>
    <property type="match status" value="1"/>
</dbReference>
<dbReference type="AlphaFoldDB" id="A0A516GV42"/>
<sequence>MINLYKIKEGDVEYTLGRFNGDTVTYDFKNILVYLEAKGKILFGEHFEIHKEDHKLLLKLCCYFIQDKDYCKANGIDLNKGILLSGPVGCGKTSLMNLLRNLSLKPKMFEIIAARNIVFAYNHLGTKTIQDFGNNKCYCFDDLGIEPVGKYYGSTYNVMGEVLLSRYELFLETKIKTHITTNLNATEIEKRYGSRVRSRMRQLFNQLTFNETTKDKRK</sequence>
<dbReference type="EMBL" id="CP041637">
    <property type="protein sequence ID" value="QDO95260.1"/>
    <property type="molecule type" value="Genomic_DNA"/>
</dbReference>
<dbReference type="SUPFAM" id="SSF52540">
    <property type="entry name" value="P-loop containing nucleoside triphosphate hydrolases"/>
    <property type="match status" value="1"/>
</dbReference>
<evidence type="ECO:0000313" key="1">
    <source>
        <dbReference type="EMBL" id="QDO95260.1"/>
    </source>
</evidence>
<accession>A0A516GV42</accession>
<dbReference type="KEGG" id="fop:FNB79_15185"/>
<reference evidence="1 2" key="1">
    <citation type="submission" date="2019-07" db="EMBL/GenBank/DDBJ databases">
        <title>Genome sequencing for Formosa sp. PS13.</title>
        <authorList>
            <person name="Park S.-J."/>
        </authorList>
    </citation>
    <scope>NUCLEOTIDE SEQUENCE [LARGE SCALE GENOMIC DNA]</scope>
    <source>
        <strain evidence="1 2">PS13</strain>
    </source>
</reference>
<proteinExistence type="predicted"/>
<dbReference type="RefSeq" id="WP_143382168.1">
    <property type="nucleotide sequence ID" value="NZ_CP041637.1"/>
</dbReference>
<evidence type="ECO:0000313" key="2">
    <source>
        <dbReference type="Proteomes" id="UP000319209"/>
    </source>
</evidence>
<organism evidence="1 2">
    <name type="scientific">Formosa sediminum</name>
    <dbReference type="NCBI Taxonomy" id="2594004"/>
    <lineage>
        <taxon>Bacteria</taxon>
        <taxon>Pseudomonadati</taxon>
        <taxon>Bacteroidota</taxon>
        <taxon>Flavobacteriia</taxon>
        <taxon>Flavobacteriales</taxon>
        <taxon>Flavobacteriaceae</taxon>
        <taxon>Formosa</taxon>
    </lineage>
</organism>
<dbReference type="Proteomes" id="UP000319209">
    <property type="component" value="Chromosome"/>
</dbReference>